<dbReference type="GO" id="GO:0009231">
    <property type="term" value="P:riboflavin biosynthetic process"/>
    <property type="evidence" value="ECO:0007669"/>
    <property type="project" value="UniProtKB-KW"/>
</dbReference>
<evidence type="ECO:0000256" key="2">
    <source>
        <dbReference type="ARBA" id="ARBA00002803"/>
    </source>
</evidence>
<comment type="caution">
    <text evidence="10">The sequence shown here is derived from an EMBL/GenBank/DDBJ whole genome shotgun (WGS) entry which is preliminary data.</text>
</comment>
<evidence type="ECO:0000256" key="7">
    <source>
        <dbReference type="ARBA" id="ARBA00022679"/>
    </source>
</evidence>
<evidence type="ECO:0000256" key="1">
    <source>
        <dbReference type="ARBA" id="ARBA00000968"/>
    </source>
</evidence>
<dbReference type="InterPro" id="IPR023366">
    <property type="entry name" value="ATP_synth_asu-like_sf"/>
</dbReference>
<dbReference type="PANTHER" id="PTHR21098:SF12">
    <property type="entry name" value="RIBOFLAVIN SYNTHASE"/>
    <property type="match status" value="1"/>
</dbReference>
<sequence>MFTGIVQSVGTVVEVHKLSDNSVQLEVNCNDLNSNSKIGESIAIAGICLTVEKVNQDSLTFTAISETLNKTKISEIVKGSSVNIEQSAKLQDLVGGHQVSGHIDTTGKVVKIAKSDNWSVLRVAIDEKFANLVVSKGSISIDGVSLTISNIMNKDGENWVEVSLIPITMAHTTLGSLVEGNLVNIEFDLVAKYVAQNTKK</sequence>
<dbReference type="AlphaFoldDB" id="A0A094S2H7"/>
<feature type="domain" description="Lumazine-binding" evidence="9">
    <location>
        <begin position="98"/>
        <end position="198"/>
    </location>
</feature>
<keyword evidence="8" id="KW-0677">Repeat</keyword>
<keyword evidence="7" id="KW-0808">Transferase</keyword>
<evidence type="ECO:0000313" key="10">
    <source>
        <dbReference type="EMBL" id="KGA11893.1"/>
    </source>
</evidence>
<dbReference type="EC" id="2.5.1.9" evidence="4"/>
<dbReference type="PROSITE" id="PS51177">
    <property type="entry name" value="LUMAZINE_BIND"/>
    <property type="match status" value="2"/>
</dbReference>
<dbReference type="EMBL" id="JNSL01000227">
    <property type="protein sequence ID" value="KGA11893.1"/>
    <property type="molecule type" value="Genomic_DNA"/>
</dbReference>
<evidence type="ECO:0000256" key="6">
    <source>
        <dbReference type="ARBA" id="ARBA00022619"/>
    </source>
</evidence>
<dbReference type="InterPro" id="IPR017938">
    <property type="entry name" value="Riboflavin_synthase-like_b-brl"/>
</dbReference>
<dbReference type="Gene3D" id="2.40.30.20">
    <property type="match status" value="2"/>
</dbReference>
<name>A0A094S2H7_9ZZZZ</name>
<evidence type="ECO:0000256" key="3">
    <source>
        <dbReference type="ARBA" id="ARBA00004887"/>
    </source>
</evidence>
<dbReference type="GO" id="GO:0004746">
    <property type="term" value="F:riboflavin synthase activity"/>
    <property type="evidence" value="ECO:0007669"/>
    <property type="project" value="UniProtKB-EC"/>
</dbReference>
<evidence type="ECO:0000256" key="5">
    <source>
        <dbReference type="ARBA" id="ARBA00013950"/>
    </source>
</evidence>
<reference evidence="10" key="1">
    <citation type="submission" date="2014-06" db="EMBL/GenBank/DDBJ databases">
        <title>Key roles for freshwater Actinobacteria revealed by deep metagenomic sequencing.</title>
        <authorList>
            <person name="Ghai R."/>
            <person name="Mizuno C.M."/>
            <person name="Picazo A."/>
            <person name="Camacho A."/>
            <person name="Rodriguez-Valera F."/>
        </authorList>
    </citation>
    <scope>NUCLEOTIDE SEQUENCE</scope>
</reference>
<protein>
    <recommendedName>
        <fullName evidence="5">Riboflavin synthase</fullName>
        <ecNumber evidence="4">2.5.1.9</ecNumber>
    </recommendedName>
</protein>
<dbReference type="NCBIfam" id="TIGR00187">
    <property type="entry name" value="ribE"/>
    <property type="match status" value="1"/>
</dbReference>
<organism evidence="10">
    <name type="scientific">freshwater metagenome</name>
    <dbReference type="NCBI Taxonomy" id="449393"/>
    <lineage>
        <taxon>unclassified sequences</taxon>
        <taxon>metagenomes</taxon>
        <taxon>ecological metagenomes</taxon>
    </lineage>
</organism>
<dbReference type="InterPro" id="IPR026017">
    <property type="entry name" value="Lumazine-bd_dom"/>
</dbReference>
<accession>A0A094S2H7</accession>
<dbReference type="Pfam" id="PF00677">
    <property type="entry name" value="Lum_binding"/>
    <property type="match status" value="2"/>
</dbReference>
<comment type="pathway">
    <text evidence="3">Cofactor biosynthesis; riboflavin biosynthesis; riboflavin from 2-hydroxy-3-oxobutyl phosphate and 5-amino-6-(D-ribitylamino)uracil: step 2/2.</text>
</comment>
<dbReference type="PANTHER" id="PTHR21098">
    <property type="entry name" value="RIBOFLAVIN SYNTHASE ALPHA CHAIN"/>
    <property type="match status" value="1"/>
</dbReference>
<evidence type="ECO:0000256" key="4">
    <source>
        <dbReference type="ARBA" id="ARBA00012827"/>
    </source>
</evidence>
<feature type="domain" description="Lumazine-binding" evidence="9">
    <location>
        <begin position="1"/>
        <end position="97"/>
    </location>
</feature>
<evidence type="ECO:0000259" key="9">
    <source>
        <dbReference type="PROSITE" id="PS51177"/>
    </source>
</evidence>
<proteinExistence type="predicted"/>
<comment type="catalytic activity">
    <reaction evidence="1">
        <text>2 6,7-dimethyl-8-(1-D-ribityl)lumazine + H(+) = 5-amino-6-(D-ribitylamino)uracil + riboflavin</text>
        <dbReference type="Rhea" id="RHEA:20772"/>
        <dbReference type="ChEBI" id="CHEBI:15378"/>
        <dbReference type="ChEBI" id="CHEBI:15934"/>
        <dbReference type="ChEBI" id="CHEBI:57986"/>
        <dbReference type="ChEBI" id="CHEBI:58201"/>
        <dbReference type="EC" id="2.5.1.9"/>
    </reaction>
</comment>
<dbReference type="NCBIfam" id="NF006767">
    <property type="entry name" value="PRK09289.1"/>
    <property type="match status" value="1"/>
</dbReference>
<dbReference type="PIRSF" id="PIRSF000498">
    <property type="entry name" value="Riboflavin_syn_A"/>
    <property type="match status" value="1"/>
</dbReference>
<evidence type="ECO:0000256" key="8">
    <source>
        <dbReference type="ARBA" id="ARBA00022737"/>
    </source>
</evidence>
<dbReference type="InterPro" id="IPR001783">
    <property type="entry name" value="Lumazine-bd"/>
</dbReference>
<keyword evidence="6" id="KW-0686">Riboflavin biosynthesis</keyword>
<dbReference type="CDD" id="cd00402">
    <property type="entry name" value="Riboflavin_synthase_like"/>
    <property type="match status" value="1"/>
</dbReference>
<dbReference type="SUPFAM" id="SSF63380">
    <property type="entry name" value="Riboflavin synthase domain-like"/>
    <property type="match status" value="2"/>
</dbReference>
<gene>
    <name evidence="10" type="ORF">GM51_22105</name>
</gene>
<comment type="function">
    <text evidence="2">Catalyzes the dismutation of two molecules of 6,7-dimethyl-8-ribityllumazine, resulting in the formation of riboflavin and 5-amino-6-(D-ribitylamino)uracil.</text>
</comment>